<dbReference type="CDD" id="cd01306">
    <property type="entry name" value="PhnM"/>
    <property type="match status" value="1"/>
</dbReference>
<dbReference type="PANTHER" id="PTHR43135">
    <property type="entry name" value="ALPHA-D-RIBOSE 1-METHYLPHOSPHONATE 5-TRIPHOSPHATE DIPHOSPHATASE"/>
    <property type="match status" value="1"/>
</dbReference>
<dbReference type="RefSeq" id="WP_115774811.1">
    <property type="nucleotide sequence ID" value="NZ_PIOC01000032.1"/>
</dbReference>
<feature type="domain" description="Amidohydrolase-related" evidence="1">
    <location>
        <begin position="52"/>
        <end position="383"/>
    </location>
</feature>
<dbReference type="SUPFAM" id="SSF51556">
    <property type="entry name" value="Metallo-dependent hydrolases"/>
    <property type="match status" value="1"/>
</dbReference>
<dbReference type="GO" id="GO:0016810">
    <property type="term" value="F:hydrolase activity, acting on carbon-nitrogen (but not peptide) bonds"/>
    <property type="evidence" value="ECO:0007669"/>
    <property type="project" value="InterPro"/>
</dbReference>
<gene>
    <name evidence="2" type="ORF">CWR48_18655</name>
</gene>
<dbReference type="GO" id="GO:0019700">
    <property type="term" value="P:organic phosphonate catabolic process"/>
    <property type="evidence" value="ECO:0007669"/>
    <property type="project" value="InterPro"/>
</dbReference>
<dbReference type="NCBIfam" id="NF011987">
    <property type="entry name" value="PRK15446.2-3"/>
    <property type="match status" value="1"/>
</dbReference>
<sequence length="393" mass="44229">MYIITNGKIVTEEAIISGYAVVIENEYIQAIIPEDEASEHPSATLIDANGGYISPGFIDIHSDYIESIVSPRPTSMMDVNISLREAEKILISHGITTMFHSLSFYREDVFTHKPMRYPKNVQRLVDAIDATHHELHLIRHRLHARFEIDNIDEVDRLVNNINNDKVHLLSFMDHTPGQGQYRDLEVYRETLKGYRDLSDDEVNEIIEERQNSKYMTMEKIKQVADIALSKGIAVASHDDDDIKKLELVKSFGTTISEFPITLEVAKRAKELGLQTIAGAPNVLLGGSHSGNLSAIEAIENNCVDILCSDYYPAALLHAVFELSEKYGNDLHQMFMMVTLNPAKAVRMDDELGSIKPGKKADILIIERMDDGYPMLTTTMVNGSVMTTTNYRVK</sequence>
<name>A0A3D8PKK1_9BACI</name>
<dbReference type="Proteomes" id="UP000257143">
    <property type="component" value="Unassembled WGS sequence"/>
</dbReference>
<keyword evidence="3" id="KW-1185">Reference proteome</keyword>
<dbReference type="OrthoDB" id="9776488at2"/>
<dbReference type="NCBIfam" id="NF011990">
    <property type="entry name" value="PRK15446.2-6"/>
    <property type="match status" value="1"/>
</dbReference>
<dbReference type="InterPro" id="IPR006680">
    <property type="entry name" value="Amidohydro-rel"/>
</dbReference>
<dbReference type="Pfam" id="PF01979">
    <property type="entry name" value="Amidohydro_1"/>
    <property type="match status" value="1"/>
</dbReference>
<organism evidence="2 3">
    <name type="scientific">Oceanobacillus arenosus</name>
    <dbReference type="NCBI Taxonomy" id="1229153"/>
    <lineage>
        <taxon>Bacteria</taxon>
        <taxon>Bacillati</taxon>
        <taxon>Bacillota</taxon>
        <taxon>Bacilli</taxon>
        <taxon>Bacillales</taxon>
        <taxon>Bacillaceae</taxon>
        <taxon>Oceanobacillus</taxon>
    </lineage>
</organism>
<dbReference type="NCBIfam" id="NF011984">
    <property type="entry name" value="PRK15446.1-5"/>
    <property type="match status" value="1"/>
</dbReference>
<dbReference type="Pfam" id="PF22643">
    <property type="entry name" value="NagA_N"/>
    <property type="match status" value="1"/>
</dbReference>
<dbReference type="EMBL" id="PIOC01000032">
    <property type="protein sequence ID" value="RDW15758.1"/>
    <property type="molecule type" value="Genomic_DNA"/>
</dbReference>
<dbReference type="NCBIfam" id="TIGR02318">
    <property type="entry name" value="phosphono_phnM"/>
    <property type="match status" value="1"/>
</dbReference>
<accession>A0A3D8PKK1</accession>
<dbReference type="InterPro" id="IPR012696">
    <property type="entry name" value="PhnM"/>
</dbReference>
<evidence type="ECO:0000313" key="3">
    <source>
        <dbReference type="Proteomes" id="UP000257143"/>
    </source>
</evidence>
<dbReference type="InterPro" id="IPR011059">
    <property type="entry name" value="Metal-dep_hydrolase_composite"/>
</dbReference>
<reference evidence="3" key="1">
    <citation type="submission" date="2017-11" db="EMBL/GenBank/DDBJ databases">
        <authorList>
            <person name="Zhu W."/>
        </authorList>
    </citation>
    <scope>NUCLEOTIDE SEQUENCE [LARGE SCALE GENOMIC DNA]</scope>
    <source>
        <strain evidence="3">CAU 1183</strain>
    </source>
</reference>
<dbReference type="Gene3D" id="2.30.40.10">
    <property type="entry name" value="Urease, subunit C, domain 1"/>
    <property type="match status" value="2"/>
</dbReference>
<proteinExistence type="predicted"/>
<dbReference type="PANTHER" id="PTHR43135:SF3">
    <property type="entry name" value="ALPHA-D-RIBOSE 1-METHYLPHOSPHONATE 5-TRIPHOSPHATE DIPHOSPHATASE"/>
    <property type="match status" value="1"/>
</dbReference>
<dbReference type="PIRSF" id="PIRSF038971">
    <property type="entry name" value="PhnM"/>
    <property type="match status" value="1"/>
</dbReference>
<protein>
    <submittedName>
        <fullName evidence="2">Alpha-D-ribose 1-methylphosphonate 5-triphosphate diphosphatase</fullName>
    </submittedName>
</protein>
<dbReference type="AlphaFoldDB" id="A0A3D8PKK1"/>
<dbReference type="InterPro" id="IPR032466">
    <property type="entry name" value="Metal_Hydrolase"/>
</dbReference>
<evidence type="ECO:0000313" key="2">
    <source>
        <dbReference type="EMBL" id="RDW15758.1"/>
    </source>
</evidence>
<evidence type="ECO:0000259" key="1">
    <source>
        <dbReference type="Pfam" id="PF01979"/>
    </source>
</evidence>
<comment type="caution">
    <text evidence="2">The sequence shown here is derived from an EMBL/GenBank/DDBJ whole genome shotgun (WGS) entry which is preliminary data.</text>
</comment>
<dbReference type="SUPFAM" id="SSF51338">
    <property type="entry name" value="Composite domain of metallo-dependent hydrolases"/>
    <property type="match status" value="1"/>
</dbReference>
<dbReference type="InterPro" id="IPR051781">
    <property type="entry name" value="Metallo-dep_Hydrolase"/>
</dbReference>